<comment type="similarity">
    <text evidence="2">Belongs to the CSC1 (TC 1.A.17) family.</text>
</comment>
<feature type="domain" description="CSC1/OSCA1-like N-terminal transmembrane" evidence="10">
    <location>
        <begin position="20"/>
        <end position="172"/>
    </location>
</feature>
<dbReference type="PANTHER" id="PTHR13018">
    <property type="entry name" value="PROBABLE MEMBRANE PROTEIN DUF221-RELATED"/>
    <property type="match status" value="1"/>
</dbReference>
<dbReference type="Pfam" id="PF14703">
    <property type="entry name" value="PHM7_cyt"/>
    <property type="match status" value="2"/>
</dbReference>
<reference evidence="12 13" key="1">
    <citation type="submission" date="2018-08" db="EMBL/GenBank/DDBJ databases">
        <title>Aphanomyces genome sequencing and annotation.</title>
        <authorList>
            <person name="Minardi D."/>
            <person name="Oidtmann B."/>
            <person name="Van Der Giezen M."/>
            <person name="Studholme D.J."/>
        </authorList>
    </citation>
    <scope>NUCLEOTIDE SEQUENCE [LARGE SCALE GENOMIC DNA]</scope>
    <source>
        <strain evidence="12 13">Yx</strain>
    </source>
</reference>
<dbReference type="InterPro" id="IPR032880">
    <property type="entry name" value="CSC1/OSCA1-like_N"/>
</dbReference>
<keyword evidence="5 8" id="KW-1133">Transmembrane helix</keyword>
<evidence type="ECO:0000256" key="1">
    <source>
        <dbReference type="ARBA" id="ARBA00004141"/>
    </source>
</evidence>
<feature type="compositionally biased region" description="Polar residues" evidence="7">
    <location>
        <begin position="778"/>
        <end position="789"/>
    </location>
</feature>
<protein>
    <recommendedName>
        <fullName evidence="14">CSC1/OSCA1-like 7TM region domain-containing protein</fullName>
    </recommendedName>
</protein>
<feature type="transmembrane region" description="Helical" evidence="8">
    <location>
        <begin position="472"/>
        <end position="491"/>
    </location>
</feature>
<evidence type="ECO:0000256" key="3">
    <source>
        <dbReference type="ARBA" id="ARBA00022448"/>
    </source>
</evidence>
<proteinExistence type="inferred from homology"/>
<dbReference type="PANTHER" id="PTHR13018:SF5">
    <property type="entry name" value="RE44586P"/>
    <property type="match status" value="1"/>
</dbReference>
<keyword evidence="6 8" id="KW-0472">Membrane</keyword>
<evidence type="ECO:0000259" key="11">
    <source>
        <dbReference type="Pfam" id="PF14703"/>
    </source>
</evidence>
<dbReference type="Proteomes" id="UP000266239">
    <property type="component" value="Unassembled WGS sequence"/>
</dbReference>
<keyword evidence="3" id="KW-0813">Transport</keyword>
<evidence type="ECO:0008006" key="14">
    <source>
        <dbReference type="Google" id="ProtNLM"/>
    </source>
</evidence>
<keyword evidence="4 8" id="KW-0812">Transmembrane</keyword>
<evidence type="ECO:0000256" key="2">
    <source>
        <dbReference type="ARBA" id="ARBA00007779"/>
    </source>
</evidence>
<feature type="transmembrane region" description="Helical" evidence="8">
    <location>
        <begin position="623"/>
        <end position="650"/>
    </location>
</feature>
<evidence type="ECO:0000313" key="13">
    <source>
        <dbReference type="Proteomes" id="UP000266239"/>
    </source>
</evidence>
<dbReference type="EMBL" id="QUTA01004195">
    <property type="protein sequence ID" value="RHY20695.1"/>
    <property type="molecule type" value="Genomic_DNA"/>
</dbReference>
<name>A0A397BQT3_APHAT</name>
<evidence type="ECO:0000256" key="4">
    <source>
        <dbReference type="ARBA" id="ARBA00022692"/>
    </source>
</evidence>
<dbReference type="InterPro" id="IPR045122">
    <property type="entry name" value="Csc1-like"/>
</dbReference>
<evidence type="ECO:0000256" key="5">
    <source>
        <dbReference type="ARBA" id="ARBA00022989"/>
    </source>
</evidence>
<dbReference type="InterPro" id="IPR003864">
    <property type="entry name" value="CSC1/OSCA1-like_7TM"/>
</dbReference>
<feature type="transmembrane region" description="Helical" evidence="8">
    <location>
        <begin position="677"/>
        <end position="698"/>
    </location>
</feature>
<gene>
    <name evidence="12" type="ORF">DYB25_005816</name>
</gene>
<dbReference type="GO" id="GO:0005227">
    <property type="term" value="F:calcium-activated cation channel activity"/>
    <property type="evidence" value="ECO:0007669"/>
    <property type="project" value="InterPro"/>
</dbReference>
<comment type="subcellular location">
    <subcellularLocation>
        <location evidence="1">Membrane</location>
        <topology evidence="1">Multi-pass membrane protein</topology>
    </subcellularLocation>
</comment>
<feature type="transmembrane region" description="Helical" evidence="8">
    <location>
        <begin position="511"/>
        <end position="530"/>
    </location>
</feature>
<evidence type="ECO:0000259" key="10">
    <source>
        <dbReference type="Pfam" id="PF13967"/>
    </source>
</evidence>
<dbReference type="Pfam" id="PF13967">
    <property type="entry name" value="RSN1_TM"/>
    <property type="match status" value="1"/>
</dbReference>
<evidence type="ECO:0000256" key="6">
    <source>
        <dbReference type="ARBA" id="ARBA00023136"/>
    </source>
</evidence>
<dbReference type="AlphaFoldDB" id="A0A397BQT3"/>
<accession>A0A397BQT3</accession>
<dbReference type="InterPro" id="IPR027815">
    <property type="entry name" value="CSC1/OSCA1-like_cyt"/>
</dbReference>
<dbReference type="VEuPathDB" id="FungiDB:H257_08294"/>
<comment type="caution">
    <text evidence="12">The sequence shown here is derived from an EMBL/GenBank/DDBJ whole genome shotgun (WGS) entry which is preliminary data.</text>
</comment>
<feature type="region of interest" description="Disordered" evidence="7">
    <location>
        <begin position="778"/>
        <end position="811"/>
    </location>
</feature>
<evidence type="ECO:0000256" key="8">
    <source>
        <dbReference type="SAM" id="Phobius"/>
    </source>
</evidence>
<feature type="transmembrane region" description="Helical" evidence="8">
    <location>
        <begin position="24"/>
        <end position="41"/>
    </location>
</feature>
<feature type="compositionally biased region" description="Basic and acidic residues" evidence="7">
    <location>
        <begin position="800"/>
        <end position="811"/>
    </location>
</feature>
<dbReference type="Pfam" id="PF02714">
    <property type="entry name" value="RSN1_7TM"/>
    <property type="match status" value="1"/>
</dbReference>
<feature type="transmembrane region" description="Helical" evidence="8">
    <location>
        <begin position="153"/>
        <end position="171"/>
    </location>
</feature>
<feature type="transmembrane region" description="Helical" evidence="8">
    <location>
        <begin position="419"/>
        <end position="442"/>
    </location>
</feature>
<feature type="domain" description="CSC1/OSCA1-like cytosolic" evidence="11">
    <location>
        <begin position="363"/>
        <end position="406"/>
    </location>
</feature>
<evidence type="ECO:0000259" key="9">
    <source>
        <dbReference type="Pfam" id="PF02714"/>
    </source>
</evidence>
<feature type="domain" description="CSC1/OSCA1-like cytosolic" evidence="11">
    <location>
        <begin position="193"/>
        <end position="298"/>
    </location>
</feature>
<evidence type="ECO:0000256" key="7">
    <source>
        <dbReference type="SAM" id="MobiDB-lite"/>
    </source>
</evidence>
<organism evidence="12 13">
    <name type="scientific">Aphanomyces astaci</name>
    <name type="common">Crayfish plague agent</name>
    <dbReference type="NCBI Taxonomy" id="112090"/>
    <lineage>
        <taxon>Eukaryota</taxon>
        <taxon>Sar</taxon>
        <taxon>Stramenopiles</taxon>
        <taxon>Oomycota</taxon>
        <taxon>Saprolegniomycetes</taxon>
        <taxon>Saprolegniales</taxon>
        <taxon>Verrucalvaceae</taxon>
        <taxon>Aphanomyces</taxon>
    </lineage>
</organism>
<feature type="transmembrane region" description="Helical" evidence="8">
    <location>
        <begin position="704"/>
        <end position="722"/>
    </location>
</feature>
<dbReference type="GO" id="GO:0005886">
    <property type="term" value="C:plasma membrane"/>
    <property type="evidence" value="ECO:0007669"/>
    <property type="project" value="TreeGrafter"/>
</dbReference>
<feature type="transmembrane region" description="Helical" evidence="8">
    <location>
        <begin position="104"/>
        <end position="122"/>
    </location>
</feature>
<evidence type="ECO:0000313" key="12">
    <source>
        <dbReference type="EMBL" id="RHY20695.1"/>
    </source>
</evidence>
<sequence length="811" mass="90825">MADSGVETNVTVDVQPSLTIKTSVTIYLTIFAIAWIIFLYLQKRKPTIYACRNESTETASVAVDTGTMFGWIKPTWTTSDEVLFEFCGLDTLIFLRVLALGRKLALFGVLLSAALFPLYATGTNPDEAAGRRKEIDPLERITMSNLSNGEPRLWASVAAMYFMTFYAMYLFRAEYRYYVKRRHQFLSRDDPQQYTILINDLPMSLRTPHTLKYYMDYLFPQDVQGVTVAVECADLEKSVAKRERTRNSLEHAMAVSAQTGTRPTYRPKKELQKEYDAIDYFTEKLSKLNRKVYEKYQFLVEKQQELEAECIATGVDKAAFASAAPVSSVDDESSSQIALNEALHRHIKDGMPLRHMCKECITRSSAFVSFTSLQTAQTAQQILQTENPLEMEIVAAPQPDDIVWENIGRSKQEKDSWRLISTAISTAVILFWTIPTAAVVAFSTVENLQLNYPGLKSFFEKYPWMIQVFKQISPLGLAVMTALAPMIMTYLSKREGHPSGAQVKGSTFAKLVYFQTFQIFFVSVIAGSLIESLSKVLDQPQLLVKMLGTSIPAQATMFMSYLIVKIGVDLDVELLRVMPLILGFVYKLFAPKVTARERSSPWFGLRPASFAGDFDTGGALPDYFLALLLVVTFCAIAPLLNYFALLYFIVAELVFRRQVLYVYDPSPHSSGVYWPRLHTFLVGALLLSQVTFLGMISLKIAPGPIAAATALPFVSAVYYLYIEGIFPRSAKNLPLFSCARLDKQRAGHAFANLSAAFVQPALTASDPIKPDYSELATNVQDHPHTSTSNGDEEDGLNRSTAKDKSMKGFHI</sequence>
<feature type="domain" description="CSC1/OSCA1-like 7TM region" evidence="9">
    <location>
        <begin position="418"/>
        <end position="695"/>
    </location>
</feature>